<dbReference type="Pfam" id="PF00144">
    <property type="entry name" value="Beta-lactamase"/>
    <property type="match status" value="1"/>
</dbReference>
<accession>A0ABU9HIV1</accession>
<name>A0ABU9HIV1_9FLAO</name>
<keyword evidence="1" id="KW-0812">Transmembrane</keyword>
<dbReference type="Gene3D" id="3.40.710.10">
    <property type="entry name" value="DD-peptidase/beta-lactamase superfamily"/>
    <property type="match status" value="1"/>
</dbReference>
<keyword evidence="1" id="KW-1133">Transmembrane helix</keyword>
<dbReference type="InterPro" id="IPR012338">
    <property type="entry name" value="Beta-lactam/transpept-like"/>
</dbReference>
<protein>
    <submittedName>
        <fullName evidence="3">Serine hydrolase</fullName>
        <ecNumber evidence="3">3.-.-.-</ecNumber>
    </submittedName>
</protein>
<dbReference type="EC" id="3.-.-.-" evidence="3"/>
<feature type="domain" description="Beta-lactamase-related" evidence="2">
    <location>
        <begin position="82"/>
        <end position="352"/>
    </location>
</feature>
<keyword evidence="4" id="KW-1185">Reference proteome</keyword>
<keyword evidence="1" id="KW-0472">Membrane</keyword>
<dbReference type="RefSeq" id="WP_341699157.1">
    <property type="nucleotide sequence ID" value="NZ_JBBYHU010000003.1"/>
</dbReference>
<dbReference type="InterPro" id="IPR001466">
    <property type="entry name" value="Beta-lactam-related"/>
</dbReference>
<evidence type="ECO:0000256" key="1">
    <source>
        <dbReference type="SAM" id="Phobius"/>
    </source>
</evidence>
<evidence type="ECO:0000313" key="3">
    <source>
        <dbReference type="EMBL" id="MEL1239892.1"/>
    </source>
</evidence>
<dbReference type="EMBL" id="JBBYHU010000003">
    <property type="protein sequence ID" value="MEL1239892.1"/>
    <property type="molecule type" value="Genomic_DNA"/>
</dbReference>
<dbReference type="InterPro" id="IPR050789">
    <property type="entry name" value="Diverse_Enzym_Activities"/>
</dbReference>
<evidence type="ECO:0000313" key="4">
    <source>
        <dbReference type="Proteomes" id="UP001398556"/>
    </source>
</evidence>
<reference evidence="3 4" key="1">
    <citation type="submission" date="2024-04" db="EMBL/GenBank/DDBJ databases">
        <title>Flavobacterium sp. DGU99 16S ribosomal RNA gene Genome sequencing and assembly.</title>
        <authorList>
            <person name="Park S."/>
        </authorList>
    </citation>
    <scope>NUCLEOTIDE SEQUENCE [LARGE SCALE GENOMIC DNA]</scope>
    <source>
        <strain evidence="3 4">DGU99</strain>
    </source>
</reference>
<dbReference type="GO" id="GO:0016787">
    <property type="term" value="F:hydrolase activity"/>
    <property type="evidence" value="ECO:0007669"/>
    <property type="project" value="UniProtKB-KW"/>
</dbReference>
<dbReference type="PANTHER" id="PTHR43283:SF7">
    <property type="entry name" value="BETA-LACTAMASE-RELATED DOMAIN-CONTAINING PROTEIN"/>
    <property type="match status" value="1"/>
</dbReference>
<dbReference type="SUPFAM" id="SSF56601">
    <property type="entry name" value="beta-lactamase/transpeptidase-like"/>
    <property type="match status" value="1"/>
</dbReference>
<keyword evidence="3" id="KW-0378">Hydrolase</keyword>
<dbReference type="PANTHER" id="PTHR43283">
    <property type="entry name" value="BETA-LACTAMASE-RELATED"/>
    <property type="match status" value="1"/>
</dbReference>
<sequence>MKKVKKILSGLVIVISILILALYIFKKDYLLRAVRITYFNGHSTAFLDDYKYFDTATIQKSNQPQPWPIAKDYNLVKPTERLEKTHQQTGTVAFLIIKNDSIWNENYYDNYSKNSKSNSFSMAKSIVTSALGKAIMDGKIKNLDQKVADFFPEFSKGKSAAMTVGDLASMSSGLEWDEAYYDPFSVTTQAYFDEDLSKIILGLKNNSAPGKAYKYLSGNTQLLAMCIEKATGKPLTEYVSESFWKPMGAESDAFWQTDKKGLVKAFCCIASNARDFARFGKIYLDNGKWNGKQILDSNFVAKSVHPRFKESPQYGYGWWLSEFQNKKVFYMRGHLGQYVIVVPEDNLIIVRLGHHDIKSTNGTPHNVDFYVYLEETYKILQEQSSQSKN</sequence>
<organism evidence="3 4">
    <name type="scientific">Flavobacterium flavipallidum</name>
    <dbReference type="NCBI Taxonomy" id="3139140"/>
    <lineage>
        <taxon>Bacteria</taxon>
        <taxon>Pseudomonadati</taxon>
        <taxon>Bacteroidota</taxon>
        <taxon>Flavobacteriia</taxon>
        <taxon>Flavobacteriales</taxon>
        <taxon>Flavobacteriaceae</taxon>
        <taxon>Flavobacterium</taxon>
    </lineage>
</organism>
<dbReference type="Proteomes" id="UP001398556">
    <property type="component" value="Unassembled WGS sequence"/>
</dbReference>
<comment type="caution">
    <text evidence="3">The sequence shown here is derived from an EMBL/GenBank/DDBJ whole genome shotgun (WGS) entry which is preliminary data.</text>
</comment>
<proteinExistence type="predicted"/>
<feature type="transmembrane region" description="Helical" evidence="1">
    <location>
        <begin position="7"/>
        <end position="25"/>
    </location>
</feature>
<gene>
    <name evidence="3" type="ORF">AAEO59_02420</name>
</gene>
<evidence type="ECO:0000259" key="2">
    <source>
        <dbReference type="Pfam" id="PF00144"/>
    </source>
</evidence>